<comment type="caution">
    <text evidence="2">The sequence shown here is derived from an EMBL/GenBank/DDBJ whole genome shotgun (WGS) entry which is preliminary data.</text>
</comment>
<dbReference type="AlphaFoldDB" id="A0A2K3KV52"/>
<sequence>QRKQKLTAKDAEAGGKAIATQKAEKVEMAKRPAKESLSIVLEEPIVENAQEGAEGEDDMEDDDLLD</sequence>
<accession>A0A2K3KV52</accession>
<feature type="region of interest" description="Disordered" evidence="1">
    <location>
        <begin position="43"/>
        <end position="66"/>
    </location>
</feature>
<feature type="compositionally biased region" description="Acidic residues" evidence="1">
    <location>
        <begin position="53"/>
        <end position="66"/>
    </location>
</feature>
<proteinExistence type="predicted"/>
<dbReference type="Proteomes" id="UP000236291">
    <property type="component" value="Unassembled WGS sequence"/>
</dbReference>
<evidence type="ECO:0000313" key="2">
    <source>
        <dbReference type="EMBL" id="PNX70162.1"/>
    </source>
</evidence>
<organism evidence="2 3">
    <name type="scientific">Trifolium pratense</name>
    <name type="common">Red clover</name>
    <dbReference type="NCBI Taxonomy" id="57577"/>
    <lineage>
        <taxon>Eukaryota</taxon>
        <taxon>Viridiplantae</taxon>
        <taxon>Streptophyta</taxon>
        <taxon>Embryophyta</taxon>
        <taxon>Tracheophyta</taxon>
        <taxon>Spermatophyta</taxon>
        <taxon>Magnoliopsida</taxon>
        <taxon>eudicotyledons</taxon>
        <taxon>Gunneridae</taxon>
        <taxon>Pentapetalae</taxon>
        <taxon>rosids</taxon>
        <taxon>fabids</taxon>
        <taxon>Fabales</taxon>
        <taxon>Fabaceae</taxon>
        <taxon>Papilionoideae</taxon>
        <taxon>50 kb inversion clade</taxon>
        <taxon>NPAAA clade</taxon>
        <taxon>Hologalegina</taxon>
        <taxon>IRL clade</taxon>
        <taxon>Trifolieae</taxon>
        <taxon>Trifolium</taxon>
    </lineage>
</organism>
<feature type="non-terminal residue" evidence="2">
    <location>
        <position position="66"/>
    </location>
</feature>
<reference evidence="2 3" key="2">
    <citation type="journal article" date="2017" name="Front. Plant Sci.">
        <title>Gene Classification and Mining of Molecular Markers Useful in Red Clover (Trifolium pratense) Breeding.</title>
        <authorList>
            <person name="Istvanek J."/>
            <person name="Dluhosova J."/>
            <person name="Dluhos P."/>
            <person name="Patkova L."/>
            <person name="Nedelnik J."/>
            <person name="Repkova J."/>
        </authorList>
    </citation>
    <scope>NUCLEOTIDE SEQUENCE [LARGE SCALE GENOMIC DNA]</scope>
    <source>
        <strain evidence="3">cv. Tatra</strain>
        <tissue evidence="2">Young leaves</tissue>
    </source>
</reference>
<evidence type="ECO:0000256" key="1">
    <source>
        <dbReference type="SAM" id="MobiDB-lite"/>
    </source>
</evidence>
<protein>
    <submittedName>
        <fullName evidence="2">Uncharacterized protein</fullName>
    </submittedName>
</protein>
<evidence type="ECO:0000313" key="3">
    <source>
        <dbReference type="Proteomes" id="UP000236291"/>
    </source>
</evidence>
<dbReference type="EMBL" id="ASHM01265575">
    <property type="protein sequence ID" value="PNX70162.1"/>
    <property type="molecule type" value="Genomic_DNA"/>
</dbReference>
<name>A0A2K3KV52_TRIPR</name>
<feature type="non-terminal residue" evidence="2">
    <location>
        <position position="1"/>
    </location>
</feature>
<reference evidence="2 3" key="1">
    <citation type="journal article" date="2014" name="Am. J. Bot.">
        <title>Genome assembly and annotation for red clover (Trifolium pratense; Fabaceae).</title>
        <authorList>
            <person name="Istvanek J."/>
            <person name="Jaros M."/>
            <person name="Krenek A."/>
            <person name="Repkova J."/>
        </authorList>
    </citation>
    <scope>NUCLEOTIDE SEQUENCE [LARGE SCALE GENOMIC DNA]</scope>
    <source>
        <strain evidence="3">cv. Tatra</strain>
        <tissue evidence="2">Young leaves</tissue>
    </source>
</reference>
<gene>
    <name evidence="2" type="ORF">L195_g064726</name>
</gene>